<sequence>MSTLLARRSSVLLVVVGLLASMVLVLGQAPRAEAAPQKGTVVGEITGTQGGTPNVRMRWFDKDWKFLGERKVNGGIYSLRLNPGTYHLQFVDQRPSYDVTKYAPADITVKLGTRTVQRNVRLKRGAAITGTVYAGGKPAAGAKVVAANTFEQSYPTKANSQGQFAIGGLPSSNYSVFTYDRTKTWVGKSLYVPKLKVGRAVNVPIRLTKKAGKLLVQLYVADGSRMRKRVAVTAVSKATGQFWTETAKNGSVTFSGLYPGGYRLVAPGTGIYLARTASIQNAKVRAGRSDLASSFTWTKRGAWVTGRVVDLEDPSFPLEGASVLLFNAAGDQVGSTTSLKDGTFEFAGQYVTDQGLTVVAQPGPYSPYLGKGTHYCKYGVADTAPFDIVTSRQSEVGDVLLPHLPADEQDGEQCWPSDEAA</sequence>
<dbReference type="Gene3D" id="2.60.40.1120">
    <property type="entry name" value="Carboxypeptidase-like, regulatory domain"/>
    <property type="match status" value="1"/>
</dbReference>
<name>A0A6J6Q525_9ZZZZ</name>
<dbReference type="EMBL" id="CAEZXR010000126">
    <property type="protein sequence ID" value="CAB4706157.1"/>
    <property type="molecule type" value="Genomic_DNA"/>
</dbReference>
<dbReference type="AlphaFoldDB" id="A0A6J6Q525"/>
<dbReference type="InterPro" id="IPR013784">
    <property type="entry name" value="Carb-bd-like_fold"/>
</dbReference>
<reference evidence="1" key="1">
    <citation type="submission" date="2020-05" db="EMBL/GenBank/DDBJ databases">
        <authorList>
            <person name="Chiriac C."/>
            <person name="Salcher M."/>
            <person name="Ghai R."/>
            <person name="Kavagutti S V."/>
        </authorList>
    </citation>
    <scope>NUCLEOTIDE SEQUENCE</scope>
</reference>
<protein>
    <submittedName>
        <fullName evidence="1">Unannotated protein</fullName>
    </submittedName>
</protein>
<dbReference type="GO" id="GO:0030246">
    <property type="term" value="F:carbohydrate binding"/>
    <property type="evidence" value="ECO:0007669"/>
    <property type="project" value="InterPro"/>
</dbReference>
<gene>
    <name evidence="1" type="ORF">UFOPK2579_01194</name>
</gene>
<evidence type="ECO:0000313" key="1">
    <source>
        <dbReference type="EMBL" id="CAB4706157.1"/>
    </source>
</evidence>
<proteinExistence type="predicted"/>
<accession>A0A6J6Q525</accession>
<organism evidence="1">
    <name type="scientific">freshwater metagenome</name>
    <dbReference type="NCBI Taxonomy" id="449393"/>
    <lineage>
        <taxon>unclassified sequences</taxon>
        <taxon>metagenomes</taxon>
        <taxon>ecological metagenomes</taxon>
    </lineage>
</organism>
<dbReference type="SUPFAM" id="SSF49452">
    <property type="entry name" value="Starch-binding domain-like"/>
    <property type="match status" value="1"/>
</dbReference>